<reference evidence="3" key="1">
    <citation type="submission" date="2020-07" db="EMBL/GenBank/DDBJ databases">
        <title>Genome sequence and genetic diversity analysis of an under-domesticated orphan crop, white fonio (Digitaria exilis).</title>
        <authorList>
            <person name="Bennetzen J.L."/>
            <person name="Chen S."/>
            <person name="Ma X."/>
            <person name="Wang X."/>
            <person name="Yssel A.E.J."/>
            <person name="Chaluvadi S.R."/>
            <person name="Johnson M."/>
            <person name="Gangashetty P."/>
            <person name="Hamidou F."/>
            <person name="Sanogo M.D."/>
            <person name="Zwaenepoel A."/>
            <person name="Wallace J."/>
            <person name="Van De Peer Y."/>
            <person name="Van Deynze A."/>
        </authorList>
    </citation>
    <scope>NUCLEOTIDE SEQUENCE</scope>
    <source>
        <tissue evidence="3">Leaves</tissue>
    </source>
</reference>
<keyword evidence="2" id="KW-0732">Signal</keyword>
<dbReference type="Proteomes" id="UP000636709">
    <property type="component" value="Unassembled WGS sequence"/>
</dbReference>
<dbReference type="OrthoDB" id="696242at2759"/>
<accession>A0A835C1F8</accession>
<feature type="compositionally biased region" description="Basic and acidic residues" evidence="1">
    <location>
        <begin position="78"/>
        <end position="89"/>
    </location>
</feature>
<evidence type="ECO:0000256" key="1">
    <source>
        <dbReference type="SAM" id="MobiDB-lite"/>
    </source>
</evidence>
<comment type="caution">
    <text evidence="3">The sequence shown here is derived from an EMBL/GenBank/DDBJ whole genome shotgun (WGS) entry which is preliminary data.</text>
</comment>
<proteinExistence type="predicted"/>
<organism evidence="3 4">
    <name type="scientific">Digitaria exilis</name>
    <dbReference type="NCBI Taxonomy" id="1010633"/>
    <lineage>
        <taxon>Eukaryota</taxon>
        <taxon>Viridiplantae</taxon>
        <taxon>Streptophyta</taxon>
        <taxon>Embryophyta</taxon>
        <taxon>Tracheophyta</taxon>
        <taxon>Spermatophyta</taxon>
        <taxon>Magnoliopsida</taxon>
        <taxon>Liliopsida</taxon>
        <taxon>Poales</taxon>
        <taxon>Poaceae</taxon>
        <taxon>PACMAD clade</taxon>
        <taxon>Panicoideae</taxon>
        <taxon>Panicodae</taxon>
        <taxon>Paniceae</taxon>
        <taxon>Anthephorinae</taxon>
        <taxon>Digitaria</taxon>
    </lineage>
</organism>
<feature type="compositionally biased region" description="Low complexity" evidence="1">
    <location>
        <begin position="30"/>
        <end position="41"/>
    </location>
</feature>
<gene>
    <name evidence="3" type="ORF">HU200_022478</name>
</gene>
<feature type="chain" id="PRO_5032796144" description="Secreted protein" evidence="2">
    <location>
        <begin position="29"/>
        <end position="140"/>
    </location>
</feature>
<dbReference type="AlphaFoldDB" id="A0A835C1F8"/>
<dbReference type="EMBL" id="JACEFO010001673">
    <property type="protein sequence ID" value="KAF8722370.1"/>
    <property type="molecule type" value="Genomic_DNA"/>
</dbReference>
<evidence type="ECO:0008006" key="5">
    <source>
        <dbReference type="Google" id="ProtNLM"/>
    </source>
</evidence>
<evidence type="ECO:0000313" key="3">
    <source>
        <dbReference type="EMBL" id="KAF8722370.1"/>
    </source>
</evidence>
<evidence type="ECO:0000313" key="4">
    <source>
        <dbReference type="Proteomes" id="UP000636709"/>
    </source>
</evidence>
<name>A0A835C1F8_9POAL</name>
<feature type="region of interest" description="Disordered" evidence="1">
    <location>
        <begin position="30"/>
        <end position="140"/>
    </location>
</feature>
<protein>
    <recommendedName>
        <fullName evidence="5">Secreted protein</fullName>
    </recommendedName>
</protein>
<feature type="signal peptide" evidence="2">
    <location>
        <begin position="1"/>
        <end position="28"/>
    </location>
</feature>
<evidence type="ECO:0000256" key="2">
    <source>
        <dbReference type="SAM" id="SignalP"/>
    </source>
</evidence>
<keyword evidence="4" id="KW-1185">Reference proteome</keyword>
<sequence>MQASRTRVMLPLLSMCAVALLLLSPASSADPALLDPADSPAEAPTGVSTATMELADDEVAGRTTTTPRRHHPSALSPEQRRGLEHETRCGPRVSVRRGAFPLPGRCRGSGGDASPPTHGGSAADAPAAVHHRLQPLYDEP</sequence>